<protein>
    <submittedName>
        <fullName evidence="1">Uncharacterized protein</fullName>
    </submittedName>
</protein>
<gene>
    <name evidence="1" type="ORF">BJ992_004165</name>
</gene>
<evidence type="ECO:0000313" key="2">
    <source>
        <dbReference type="Proteomes" id="UP000555564"/>
    </source>
</evidence>
<name>A0A7X0IGD1_9ACTN</name>
<dbReference type="AlphaFoldDB" id="A0A7X0IGD1"/>
<comment type="caution">
    <text evidence="1">The sequence shown here is derived from an EMBL/GenBank/DDBJ whole genome shotgun (WGS) entry which is preliminary data.</text>
</comment>
<accession>A0A7X0IGD1</accession>
<reference evidence="1 2" key="1">
    <citation type="submission" date="2020-08" db="EMBL/GenBank/DDBJ databases">
        <title>Sequencing the genomes of 1000 actinobacteria strains.</title>
        <authorList>
            <person name="Klenk H.-P."/>
        </authorList>
    </citation>
    <scope>NUCLEOTIDE SEQUENCE [LARGE SCALE GENOMIC DNA]</scope>
    <source>
        <strain evidence="1 2">DSM 44936</strain>
    </source>
</reference>
<dbReference type="EMBL" id="JACHIU010000001">
    <property type="protein sequence ID" value="MBB6474734.1"/>
    <property type="molecule type" value="Genomic_DNA"/>
</dbReference>
<proteinExistence type="predicted"/>
<keyword evidence="2" id="KW-1185">Reference proteome</keyword>
<dbReference type="Proteomes" id="UP000555564">
    <property type="component" value="Unassembled WGS sequence"/>
</dbReference>
<organism evidence="1 2">
    <name type="scientific">Sphaerisporangium rubeum</name>
    <dbReference type="NCBI Taxonomy" id="321317"/>
    <lineage>
        <taxon>Bacteria</taxon>
        <taxon>Bacillati</taxon>
        <taxon>Actinomycetota</taxon>
        <taxon>Actinomycetes</taxon>
        <taxon>Streptosporangiales</taxon>
        <taxon>Streptosporangiaceae</taxon>
        <taxon>Sphaerisporangium</taxon>
    </lineage>
</organism>
<evidence type="ECO:0000313" key="1">
    <source>
        <dbReference type="EMBL" id="MBB6474734.1"/>
    </source>
</evidence>
<sequence>MNVDVESPMSIHSLWPGGTGPFVRVVAQVQEM</sequence>